<accession>A0ABV8Q7N2</accession>
<dbReference type="Proteomes" id="UP001595900">
    <property type="component" value="Unassembled WGS sequence"/>
</dbReference>
<dbReference type="EMBL" id="JBHSCN010000005">
    <property type="protein sequence ID" value="MFC4243784.1"/>
    <property type="molecule type" value="Genomic_DNA"/>
</dbReference>
<gene>
    <name evidence="1" type="ORF">ACFOYW_10390</name>
</gene>
<reference evidence="2" key="1">
    <citation type="journal article" date="2019" name="Int. J. Syst. Evol. Microbiol.">
        <title>The Global Catalogue of Microorganisms (GCM) 10K type strain sequencing project: providing services to taxonomists for standard genome sequencing and annotation.</title>
        <authorList>
            <consortium name="The Broad Institute Genomics Platform"/>
            <consortium name="The Broad Institute Genome Sequencing Center for Infectious Disease"/>
            <person name="Wu L."/>
            <person name="Ma J."/>
        </authorList>
    </citation>
    <scope>NUCLEOTIDE SEQUENCE [LARGE SCALE GENOMIC DNA]</scope>
    <source>
        <strain evidence="2">CGMCC 1.10363</strain>
    </source>
</reference>
<evidence type="ECO:0000313" key="1">
    <source>
        <dbReference type="EMBL" id="MFC4243784.1"/>
    </source>
</evidence>
<keyword evidence="2" id="KW-1185">Reference proteome</keyword>
<evidence type="ECO:0008006" key="3">
    <source>
        <dbReference type="Google" id="ProtNLM"/>
    </source>
</evidence>
<proteinExistence type="predicted"/>
<evidence type="ECO:0000313" key="2">
    <source>
        <dbReference type="Proteomes" id="UP001595900"/>
    </source>
</evidence>
<organism evidence="1 2">
    <name type="scientific">Gryllotalpicola reticulitermitis</name>
    <dbReference type="NCBI Taxonomy" id="1184153"/>
    <lineage>
        <taxon>Bacteria</taxon>
        <taxon>Bacillati</taxon>
        <taxon>Actinomycetota</taxon>
        <taxon>Actinomycetes</taxon>
        <taxon>Micrococcales</taxon>
        <taxon>Microbacteriaceae</taxon>
        <taxon>Gryllotalpicola</taxon>
    </lineage>
</organism>
<comment type="caution">
    <text evidence="1">The sequence shown here is derived from an EMBL/GenBank/DDBJ whole genome shotgun (WGS) entry which is preliminary data.</text>
</comment>
<protein>
    <recommendedName>
        <fullName evidence="3">DUF2917 domain-containing protein</fullName>
    </recommendedName>
</protein>
<sequence length="78" mass="8834">MKRVAPCETASGGWQVERRGDRLYRVLSERGVEGYIERVGPVWVTLEGSRLDRCVEVGQSLTLERATSKLLRQAEKQS</sequence>
<name>A0ABV8Q7N2_9MICO</name>
<dbReference type="RefSeq" id="WP_390228863.1">
    <property type="nucleotide sequence ID" value="NZ_JBHSCN010000005.1"/>
</dbReference>